<keyword evidence="5 10" id="KW-0812">Transmembrane</keyword>
<dbReference type="PANTHER" id="PTHR31595:SF57">
    <property type="entry name" value="OS04G0481900 PROTEIN"/>
    <property type="match status" value="1"/>
</dbReference>
<evidence type="ECO:0000256" key="4">
    <source>
        <dbReference type="ARBA" id="ARBA00022679"/>
    </source>
</evidence>
<comment type="pathway">
    <text evidence="2">Secondary metabolite biosynthesis.</text>
</comment>
<keyword evidence="6 10" id="KW-1133">Transmembrane helix</keyword>
<dbReference type="GO" id="GO:0006629">
    <property type="term" value="P:lipid metabolic process"/>
    <property type="evidence" value="ECO:0007669"/>
    <property type="project" value="UniProtKB-KW"/>
</dbReference>
<feature type="transmembrane region" description="Helical" evidence="10">
    <location>
        <begin position="61"/>
        <end position="83"/>
    </location>
</feature>
<keyword evidence="8 10" id="KW-0472">Membrane</keyword>
<keyword evidence="4" id="KW-0808">Transferase</keyword>
<feature type="domain" description="Wax synthase" evidence="11">
    <location>
        <begin position="197"/>
        <end position="280"/>
    </location>
</feature>
<evidence type="ECO:0000313" key="12">
    <source>
        <dbReference type="EMBL" id="KAK9924673.1"/>
    </source>
</evidence>
<name>A0AAW1WLZ9_RUBAR</name>
<dbReference type="PIRSF" id="PIRSF037006">
    <property type="entry name" value="Wax_synthase"/>
    <property type="match status" value="1"/>
</dbReference>
<dbReference type="Proteomes" id="UP001457282">
    <property type="component" value="Unassembled WGS sequence"/>
</dbReference>
<gene>
    <name evidence="12" type="ORF">M0R45_033027</name>
</gene>
<feature type="transmembrane region" description="Helical" evidence="10">
    <location>
        <begin position="6"/>
        <end position="26"/>
    </location>
</feature>
<feature type="transmembrane region" description="Helical" evidence="10">
    <location>
        <begin position="241"/>
        <end position="264"/>
    </location>
</feature>
<dbReference type="Pfam" id="PF13813">
    <property type="entry name" value="MBOAT_2"/>
    <property type="match status" value="1"/>
</dbReference>
<dbReference type="AlphaFoldDB" id="A0AAW1WLZ9"/>
<dbReference type="InterPro" id="IPR044851">
    <property type="entry name" value="Wax_synthase"/>
</dbReference>
<evidence type="ECO:0000313" key="13">
    <source>
        <dbReference type="Proteomes" id="UP001457282"/>
    </source>
</evidence>
<comment type="subcellular location">
    <subcellularLocation>
        <location evidence="1">Membrane</location>
        <topology evidence="1">Multi-pass membrane protein</topology>
    </subcellularLocation>
</comment>
<dbReference type="PANTHER" id="PTHR31595">
    <property type="entry name" value="LONG-CHAIN-ALCOHOL O-FATTY-ACYLTRANSFERASE 3-RELATED"/>
    <property type="match status" value="1"/>
</dbReference>
<dbReference type="GO" id="GO:0008374">
    <property type="term" value="F:O-acyltransferase activity"/>
    <property type="evidence" value="ECO:0007669"/>
    <property type="project" value="InterPro"/>
</dbReference>
<evidence type="ECO:0000256" key="6">
    <source>
        <dbReference type="ARBA" id="ARBA00022989"/>
    </source>
</evidence>
<feature type="transmembrane region" description="Helical" evidence="10">
    <location>
        <begin position="95"/>
        <end position="112"/>
    </location>
</feature>
<evidence type="ECO:0000256" key="7">
    <source>
        <dbReference type="ARBA" id="ARBA00023098"/>
    </source>
</evidence>
<evidence type="ECO:0000256" key="9">
    <source>
        <dbReference type="ARBA" id="ARBA00023315"/>
    </source>
</evidence>
<protein>
    <recommendedName>
        <fullName evidence="11">Wax synthase domain-containing protein</fullName>
    </recommendedName>
</protein>
<feature type="transmembrane region" description="Helical" evidence="10">
    <location>
        <begin position="276"/>
        <end position="295"/>
    </location>
</feature>
<evidence type="ECO:0000256" key="2">
    <source>
        <dbReference type="ARBA" id="ARBA00005179"/>
    </source>
</evidence>
<sequence length="365" mass="41085">MEMEDEIKTIFKVGLSVLASLCYTYFIASKIPQGKLRLFSLLPILYLFFILPLSLSTALPAGLVSLFITWVGSFNLLLFSFGLGPLSSQPPPNSLLLFIFIACLPIKTNNTFGSDHKNPQNSSPVSGKPHKIPINLPTKVVLFAILVALTDYQIYLHPKILLGQYCCMLYLFVDIIVGSCNVIMRASIGIQLESPSDEPYLSTSLQDFWGRRWNLMITNILRHTIYKPVRSAMEVYIGTEWAPLPAALAAFLVSGLMHEIIFFYTTRSTPTWEVTLFFILHGVCLVVEVGVKKVLTPKWQWHWAVSVPLTLGFVVVTAIWLFFPPLVRNGVDARAIEECKELLEFIKQKLKLDGLVSKTTLFLDH</sequence>
<keyword evidence="9" id="KW-0012">Acyltransferase</keyword>
<proteinExistence type="inferred from homology"/>
<dbReference type="InterPro" id="IPR017088">
    <property type="entry name" value="Wax_synthase_Magnoliopsida"/>
</dbReference>
<feature type="transmembrane region" description="Helical" evidence="10">
    <location>
        <begin position="38"/>
        <end position="55"/>
    </location>
</feature>
<evidence type="ECO:0000256" key="8">
    <source>
        <dbReference type="ARBA" id="ARBA00023136"/>
    </source>
</evidence>
<keyword evidence="7" id="KW-0443">Lipid metabolism</keyword>
<feature type="transmembrane region" description="Helical" evidence="10">
    <location>
        <begin position="162"/>
        <end position="184"/>
    </location>
</feature>
<evidence type="ECO:0000256" key="5">
    <source>
        <dbReference type="ARBA" id="ARBA00022692"/>
    </source>
</evidence>
<comment type="similarity">
    <text evidence="3">Belongs to the wax synthase family.</text>
</comment>
<reference evidence="12 13" key="1">
    <citation type="journal article" date="2023" name="G3 (Bethesda)">
        <title>A chromosome-length genome assembly and annotation of blackberry (Rubus argutus, cv. 'Hillquist').</title>
        <authorList>
            <person name="Bruna T."/>
            <person name="Aryal R."/>
            <person name="Dudchenko O."/>
            <person name="Sargent D.J."/>
            <person name="Mead D."/>
            <person name="Buti M."/>
            <person name="Cavallini A."/>
            <person name="Hytonen T."/>
            <person name="Andres J."/>
            <person name="Pham M."/>
            <person name="Weisz D."/>
            <person name="Mascagni F."/>
            <person name="Usai G."/>
            <person name="Natali L."/>
            <person name="Bassil N."/>
            <person name="Fernandez G.E."/>
            <person name="Lomsadze A."/>
            <person name="Armour M."/>
            <person name="Olukolu B."/>
            <person name="Poorten T."/>
            <person name="Britton C."/>
            <person name="Davik J."/>
            <person name="Ashrafi H."/>
            <person name="Aiden E.L."/>
            <person name="Borodovsky M."/>
            <person name="Worthington M."/>
        </authorList>
    </citation>
    <scope>NUCLEOTIDE SEQUENCE [LARGE SCALE GENOMIC DNA]</scope>
    <source>
        <strain evidence="12">PI 553951</strain>
    </source>
</reference>
<accession>A0AAW1WLZ9</accession>
<evidence type="ECO:0000256" key="10">
    <source>
        <dbReference type="SAM" id="Phobius"/>
    </source>
</evidence>
<organism evidence="12 13">
    <name type="scientific">Rubus argutus</name>
    <name type="common">Southern blackberry</name>
    <dbReference type="NCBI Taxonomy" id="59490"/>
    <lineage>
        <taxon>Eukaryota</taxon>
        <taxon>Viridiplantae</taxon>
        <taxon>Streptophyta</taxon>
        <taxon>Embryophyta</taxon>
        <taxon>Tracheophyta</taxon>
        <taxon>Spermatophyta</taxon>
        <taxon>Magnoliopsida</taxon>
        <taxon>eudicotyledons</taxon>
        <taxon>Gunneridae</taxon>
        <taxon>Pentapetalae</taxon>
        <taxon>rosids</taxon>
        <taxon>fabids</taxon>
        <taxon>Rosales</taxon>
        <taxon>Rosaceae</taxon>
        <taxon>Rosoideae</taxon>
        <taxon>Rosoideae incertae sedis</taxon>
        <taxon>Rubus</taxon>
    </lineage>
</organism>
<feature type="transmembrane region" description="Helical" evidence="10">
    <location>
        <begin position="132"/>
        <end position="150"/>
    </location>
</feature>
<evidence type="ECO:0000259" key="11">
    <source>
        <dbReference type="Pfam" id="PF13813"/>
    </source>
</evidence>
<dbReference type="GO" id="GO:0016020">
    <property type="term" value="C:membrane"/>
    <property type="evidence" value="ECO:0007669"/>
    <property type="project" value="UniProtKB-SubCell"/>
</dbReference>
<keyword evidence="13" id="KW-1185">Reference proteome</keyword>
<dbReference type="EMBL" id="JBEDUW010000006">
    <property type="protein sequence ID" value="KAK9924673.1"/>
    <property type="molecule type" value="Genomic_DNA"/>
</dbReference>
<evidence type="ECO:0000256" key="3">
    <source>
        <dbReference type="ARBA" id="ARBA00007282"/>
    </source>
</evidence>
<dbReference type="InterPro" id="IPR032805">
    <property type="entry name" value="Wax_synthase_dom"/>
</dbReference>
<comment type="caution">
    <text evidence="12">The sequence shown here is derived from an EMBL/GenBank/DDBJ whole genome shotgun (WGS) entry which is preliminary data.</text>
</comment>
<feature type="transmembrane region" description="Helical" evidence="10">
    <location>
        <begin position="301"/>
        <end position="323"/>
    </location>
</feature>
<evidence type="ECO:0000256" key="1">
    <source>
        <dbReference type="ARBA" id="ARBA00004141"/>
    </source>
</evidence>